<dbReference type="PANTHER" id="PTHR33908">
    <property type="entry name" value="MANNOSYLTRANSFERASE YKCB-RELATED"/>
    <property type="match status" value="1"/>
</dbReference>
<comment type="caution">
    <text evidence="9">The sequence shown here is derived from an EMBL/GenBank/DDBJ whole genome shotgun (WGS) entry which is preliminary data.</text>
</comment>
<dbReference type="RefSeq" id="WP_229252883.1">
    <property type="nucleotide sequence ID" value="NZ_CAJRAF010000002.1"/>
</dbReference>
<dbReference type="GO" id="GO:0016763">
    <property type="term" value="F:pentosyltransferase activity"/>
    <property type="evidence" value="ECO:0007669"/>
    <property type="project" value="TreeGrafter"/>
</dbReference>
<evidence type="ECO:0000256" key="1">
    <source>
        <dbReference type="ARBA" id="ARBA00004651"/>
    </source>
</evidence>
<evidence type="ECO:0000256" key="8">
    <source>
        <dbReference type="SAM" id="Phobius"/>
    </source>
</evidence>
<protein>
    <recommendedName>
        <fullName evidence="11">Glycosyltransferase RgtA/B/C/D-like domain-containing protein</fullName>
    </recommendedName>
</protein>
<sequence length="703" mass="81199">MAERGLYTRARLSIVLSLIANGIITFFYSELFSFFDAIGQVSASIFWSLVVILSGTFLWYLNRRGKIRLDDLLLLKAISRLKGLSVSNKIITWVSLLLIVIPLFFLAVYAPANNFDGHSYHLNRVLFWIDNGNLGHFPTQHIFQLYLNVFAEYLVLQTFLLSGSDYFSGLIQFGSFIGSLSLISLLVKKLGLKTDTQLLACLLLLTLPIGIFESTSVQVDYVACFFFIAYVYFGYSLLEERSWITLSAMLVSLSLGGFTKYPVLIFAIPFTVYFAVCILIQYRFTYAVKVVITAIVILLVTFAPFFSRNYQLLGHIMSPPEDSRLFAEKIPSDKHSFLFTVSGIVKNASLHLNIPSTAVNFSIEKVVRNLHDKMGVDIDDPALRLDRFRVRYSVHEDMVPNTFHFLLILVGGVFVFFISGARTIKWFWVCSFLGFVLFCTLLKFQLWSSRTHMPFFAMGIVLVSYIYSDVLRWRIEFLVIPFLVMSSLFVYGNPNKALVPVVYLTQKAVAHIPVAICYQDSLRLEMFRKHLSEYYLFKDGNDCHPLKQWPSGYWERRKVFSILEKYGYYDEDRNATVFRTSRAKGYFLSHLANYQSFGPLLDHMNFNHKNVGILFLRDVGFYHYWAAMAEKQENPGMMKYIRYRKELSVLENAKKPFCYDYILADDANLIRELIPRENIDTVYQQPLLRLVKLKKPSCDVYTF</sequence>
<keyword evidence="6 8" id="KW-1133">Transmembrane helix</keyword>
<evidence type="ECO:0000256" key="6">
    <source>
        <dbReference type="ARBA" id="ARBA00022989"/>
    </source>
</evidence>
<evidence type="ECO:0000313" key="10">
    <source>
        <dbReference type="Proteomes" id="UP000680038"/>
    </source>
</evidence>
<evidence type="ECO:0000256" key="2">
    <source>
        <dbReference type="ARBA" id="ARBA00022475"/>
    </source>
</evidence>
<organism evidence="9 10">
    <name type="scientific">Dyadobacter helix</name>
    <dbReference type="NCBI Taxonomy" id="2822344"/>
    <lineage>
        <taxon>Bacteria</taxon>
        <taxon>Pseudomonadati</taxon>
        <taxon>Bacteroidota</taxon>
        <taxon>Cytophagia</taxon>
        <taxon>Cytophagales</taxon>
        <taxon>Spirosomataceae</taxon>
        <taxon>Dyadobacter</taxon>
    </lineage>
</organism>
<evidence type="ECO:0000256" key="3">
    <source>
        <dbReference type="ARBA" id="ARBA00022676"/>
    </source>
</evidence>
<feature type="transmembrane region" description="Helical" evidence="8">
    <location>
        <begin position="90"/>
        <end position="112"/>
    </location>
</feature>
<dbReference type="AlphaFoldDB" id="A0A916N6J7"/>
<accession>A0A916N6J7</accession>
<reference evidence="9" key="1">
    <citation type="submission" date="2021-04" db="EMBL/GenBank/DDBJ databases">
        <authorList>
            <person name="Rodrigo-Torres L."/>
            <person name="Arahal R. D."/>
            <person name="Lucena T."/>
        </authorList>
    </citation>
    <scope>NUCLEOTIDE SEQUENCE</scope>
    <source>
        <strain evidence="9">CECT 9275</strain>
    </source>
</reference>
<gene>
    <name evidence="9" type="ORF">DYBT9275_04656</name>
</gene>
<feature type="transmembrane region" description="Helical" evidence="8">
    <location>
        <begin position="287"/>
        <end position="307"/>
    </location>
</feature>
<dbReference type="Proteomes" id="UP000680038">
    <property type="component" value="Unassembled WGS sequence"/>
</dbReference>
<dbReference type="EMBL" id="CAJRAF010000002">
    <property type="protein sequence ID" value="CAG5010159.1"/>
    <property type="molecule type" value="Genomic_DNA"/>
</dbReference>
<proteinExistence type="predicted"/>
<keyword evidence="5 8" id="KW-0812">Transmembrane</keyword>
<keyword evidence="2" id="KW-1003">Cell membrane</keyword>
<keyword evidence="10" id="KW-1185">Reference proteome</keyword>
<evidence type="ECO:0000256" key="5">
    <source>
        <dbReference type="ARBA" id="ARBA00022692"/>
    </source>
</evidence>
<evidence type="ECO:0008006" key="11">
    <source>
        <dbReference type="Google" id="ProtNLM"/>
    </source>
</evidence>
<evidence type="ECO:0000256" key="7">
    <source>
        <dbReference type="ARBA" id="ARBA00023136"/>
    </source>
</evidence>
<feature type="transmembrane region" description="Helical" evidence="8">
    <location>
        <begin position="402"/>
        <end position="419"/>
    </location>
</feature>
<dbReference type="InterPro" id="IPR050297">
    <property type="entry name" value="LipidA_mod_glycosyltrf_83"/>
</dbReference>
<feature type="transmembrane region" description="Helical" evidence="8">
    <location>
        <begin position="166"/>
        <end position="187"/>
    </location>
</feature>
<feature type="transmembrane region" description="Helical" evidence="8">
    <location>
        <begin position="218"/>
        <end position="235"/>
    </location>
</feature>
<dbReference type="GO" id="GO:0009103">
    <property type="term" value="P:lipopolysaccharide biosynthetic process"/>
    <property type="evidence" value="ECO:0007669"/>
    <property type="project" value="UniProtKB-ARBA"/>
</dbReference>
<comment type="subcellular location">
    <subcellularLocation>
        <location evidence="1">Cell membrane</location>
        <topology evidence="1">Multi-pass membrane protein</topology>
    </subcellularLocation>
</comment>
<dbReference type="GO" id="GO:0005886">
    <property type="term" value="C:plasma membrane"/>
    <property type="evidence" value="ECO:0007669"/>
    <property type="project" value="UniProtKB-SubCell"/>
</dbReference>
<evidence type="ECO:0000256" key="4">
    <source>
        <dbReference type="ARBA" id="ARBA00022679"/>
    </source>
</evidence>
<feature type="transmembrane region" description="Helical" evidence="8">
    <location>
        <begin position="426"/>
        <end position="446"/>
    </location>
</feature>
<keyword evidence="4" id="KW-0808">Transferase</keyword>
<feature type="transmembrane region" description="Helical" evidence="8">
    <location>
        <begin position="12"/>
        <end position="29"/>
    </location>
</feature>
<dbReference type="PANTHER" id="PTHR33908:SF11">
    <property type="entry name" value="MEMBRANE PROTEIN"/>
    <property type="match status" value="1"/>
</dbReference>
<feature type="transmembrane region" description="Helical" evidence="8">
    <location>
        <begin position="41"/>
        <end position="61"/>
    </location>
</feature>
<feature type="transmembrane region" description="Helical" evidence="8">
    <location>
        <begin position="264"/>
        <end position="280"/>
    </location>
</feature>
<keyword evidence="7 8" id="KW-0472">Membrane</keyword>
<name>A0A916N6J7_9BACT</name>
<keyword evidence="3" id="KW-0328">Glycosyltransferase</keyword>
<evidence type="ECO:0000313" key="9">
    <source>
        <dbReference type="EMBL" id="CAG5010159.1"/>
    </source>
</evidence>